<accession>A0A0B7BXL8</accession>
<dbReference type="EMBL" id="HACG01050251">
    <property type="protein sequence ID" value="CEK97116.1"/>
    <property type="molecule type" value="Transcribed_RNA"/>
</dbReference>
<reference evidence="1" key="1">
    <citation type="submission" date="2014-12" db="EMBL/GenBank/DDBJ databases">
        <title>Insight into the proteome of Arion vulgaris.</title>
        <authorList>
            <person name="Aradska J."/>
            <person name="Bulat T."/>
            <person name="Smidak R."/>
            <person name="Sarate P."/>
            <person name="Gangsoo J."/>
            <person name="Sialana F."/>
            <person name="Bilban M."/>
            <person name="Lubec G."/>
        </authorList>
    </citation>
    <scope>NUCLEOTIDE SEQUENCE</scope>
    <source>
        <tissue evidence="1">Skin</tissue>
    </source>
</reference>
<gene>
    <name evidence="1" type="primary">ORF214688</name>
</gene>
<sequence>THLSLLSSSLAMDGYYYYLYYTAIFQHMNGCQQHIIIITKITLEVNKPG</sequence>
<evidence type="ECO:0000313" key="1">
    <source>
        <dbReference type="EMBL" id="CEK97116.1"/>
    </source>
</evidence>
<organism evidence="1">
    <name type="scientific">Arion vulgaris</name>
    <dbReference type="NCBI Taxonomy" id="1028688"/>
    <lineage>
        <taxon>Eukaryota</taxon>
        <taxon>Metazoa</taxon>
        <taxon>Spiralia</taxon>
        <taxon>Lophotrochozoa</taxon>
        <taxon>Mollusca</taxon>
        <taxon>Gastropoda</taxon>
        <taxon>Heterobranchia</taxon>
        <taxon>Euthyneura</taxon>
        <taxon>Panpulmonata</taxon>
        <taxon>Eupulmonata</taxon>
        <taxon>Stylommatophora</taxon>
        <taxon>Helicina</taxon>
        <taxon>Arionoidea</taxon>
        <taxon>Arionidae</taxon>
        <taxon>Arion</taxon>
    </lineage>
</organism>
<name>A0A0B7BXL8_9EUPU</name>
<proteinExistence type="predicted"/>
<feature type="non-terminal residue" evidence="1">
    <location>
        <position position="1"/>
    </location>
</feature>
<dbReference type="AlphaFoldDB" id="A0A0B7BXL8"/>
<protein>
    <submittedName>
        <fullName evidence="1">Uncharacterized protein</fullName>
    </submittedName>
</protein>